<keyword evidence="3" id="KW-0378">Hydrolase</keyword>
<dbReference type="PANTHER" id="PTHR12277:SF81">
    <property type="entry name" value="PROTEIN ABHD13"/>
    <property type="match status" value="1"/>
</dbReference>
<keyword evidence="1" id="KW-0472">Membrane</keyword>
<dbReference type="Gene3D" id="3.40.50.1820">
    <property type="entry name" value="alpha/beta hydrolase"/>
    <property type="match status" value="1"/>
</dbReference>
<dbReference type="EMBL" id="JADWDC010000021">
    <property type="protein sequence ID" value="MCC0177384.1"/>
    <property type="molecule type" value="Genomic_DNA"/>
</dbReference>
<evidence type="ECO:0000256" key="1">
    <source>
        <dbReference type="SAM" id="Phobius"/>
    </source>
</evidence>
<dbReference type="SUPFAM" id="SSF53474">
    <property type="entry name" value="alpha/beta-Hydrolases"/>
    <property type="match status" value="1"/>
</dbReference>
<feature type="domain" description="Serine aminopeptidase S33" evidence="2">
    <location>
        <begin position="120"/>
        <end position="233"/>
    </location>
</feature>
<proteinExistence type="predicted"/>
<dbReference type="AlphaFoldDB" id="A0A964BQE6"/>
<dbReference type="Proteomes" id="UP000729733">
    <property type="component" value="Unassembled WGS sequence"/>
</dbReference>
<feature type="domain" description="Serine aminopeptidase S33" evidence="2">
    <location>
        <begin position="254"/>
        <end position="300"/>
    </location>
</feature>
<dbReference type="Pfam" id="PF12146">
    <property type="entry name" value="Hydrolase_4"/>
    <property type="match status" value="2"/>
</dbReference>
<evidence type="ECO:0000259" key="2">
    <source>
        <dbReference type="Pfam" id="PF12146"/>
    </source>
</evidence>
<keyword evidence="1" id="KW-1133">Transmembrane helix</keyword>
<protein>
    <submittedName>
        <fullName evidence="3">Alpha/beta fold hydrolase</fullName>
    </submittedName>
</protein>
<name>A0A964BQE6_9CYAN</name>
<reference evidence="3" key="1">
    <citation type="journal article" date="2021" name="Antonie Van Leeuwenhoek">
        <title>Draft genome and description of Waterburya agarophytonicola gen. nov. sp. nov. (Pleurocapsales, Cyanobacteria): a seaweed symbiont.</title>
        <authorList>
            <person name="Bonthond G."/>
            <person name="Shalygin S."/>
            <person name="Bayer T."/>
            <person name="Weinberger F."/>
        </authorList>
    </citation>
    <scope>NUCLEOTIDE SEQUENCE</scope>
    <source>
        <strain evidence="3">KI4</strain>
    </source>
</reference>
<sequence length="330" mass="38358">MRFLDRNQLYYDGYFVKRTSYRHFYKLAARLGIILLIAYILTCLFLYFRQDYIIYKANQHISASYPSDRNFQLNYQNVWIDVPKSKARIHSWWFDAPRNEQPIIALSNEPVNILTTPKTILYLCGRGGSKTYYNSLARIKGFQQLGFSVLAIDYRGYGLSEGRLTNESRLYEDSQAAWQYLVDRQQIFPQDIIIYGESLGGAIAIDLAVKQKNAAGLIVQSSFTNMIEQIKQFRPSLRIFPLSLILNQRFDSLEKVRSLSIPVLFLHGTNDTIVDYKMSRQLYFAAPEPKTLFYIPDAGHFRLYKPGKYSYLRAIQNFVEPSVDSLSMKD</sequence>
<dbReference type="InterPro" id="IPR029058">
    <property type="entry name" value="AB_hydrolase_fold"/>
</dbReference>
<keyword evidence="4" id="KW-1185">Reference proteome</keyword>
<accession>A0A964BQE6</accession>
<dbReference type="InterPro" id="IPR022742">
    <property type="entry name" value="Hydrolase_4"/>
</dbReference>
<dbReference type="PANTHER" id="PTHR12277">
    <property type="entry name" value="ALPHA/BETA HYDROLASE DOMAIN-CONTAINING PROTEIN"/>
    <property type="match status" value="1"/>
</dbReference>
<dbReference type="GO" id="GO:0016787">
    <property type="term" value="F:hydrolase activity"/>
    <property type="evidence" value="ECO:0007669"/>
    <property type="project" value="UniProtKB-KW"/>
</dbReference>
<organism evidence="3 4">
    <name type="scientific">Waterburya agarophytonicola KI4</name>
    <dbReference type="NCBI Taxonomy" id="2874699"/>
    <lineage>
        <taxon>Bacteria</taxon>
        <taxon>Bacillati</taxon>
        <taxon>Cyanobacteriota</taxon>
        <taxon>Cyanophyceae</taxon>
        <taxon>Pleurocapsales</taxon>
        <taxon>Hyellaceae</taxon>
        <taxon>Waterburya</taxon>
        <taxon>Waterburya agarophytonicola</taxon>
    </lineage>
</organism>
<evidence type="ECO:0000313" key="3">
    <source>
        <dbReference type="EMBL" id="MCC0177384.1"/>
    </source>
</evidence>
<keyword evidence="1" id="KW-0812">Transmembrane</keyword>
<feature type="transmembrane region" description="Helical" evidence="1">
    <location>
        <begin position="27"/>
        <end position="48"/>
    </location>
</feature>
<gene>
    <name evidence="3" type="ORF">I4641_10390</name>
</gene>
<comment type="caution">
    <text evidence="3">The sequence shown here is derived from an EMBL/GenBank/DDBJ whole genome shotgun (WGS) entry which is preliminary data.</text>
</comment>
<evidence type="ECO:0000313" key="4">
    <source>
        <dbReference type="Proteomes" id="UP000729733"/>
    </source>
</evidence>